<feature type="non-terminal residue" evidence="10">
    <location>
        <position position="1"/>
    </location>
</feature>
<dbReference type="Proteomes" id="UP001381693">
    <property type="component" value="Unassembled WGS sequence"/>
</dbReference>
<dbReference type="PANTHER" id="PTHR16515:SF49">
    <property type="entry name" value="GASTRULA ZINC FINGER PROTEIN XLCGF49.1-LIKE-RELATED"/>
    <property type="match status" value="1"/>
</dbReference>
<feature type="region of interest" description="Disordered" evidence="8">
    <location>
        <begin position="836"/>
        <end position="898"/>
    </location>
</feature>
<protein>
    <recommendedName>
        <fullName evidence="9">C2H2-type domain-containing protein</fullName>
    </recommendedName>
</protein>
<evidence type="ECO:0000259" key="9">
    <source>
        <dbReference type="PROSITE" id="PS50157"/>
    </source>
</evidence>
<dbReference type="SUPFAM" id="SSF57667">
    <property type="entry name" value="beta-beta-alpha zinc fingers"/>
    <property type="match status" value="3"/>
</dbReference>
<evidence type="ECO:0000256" key="8">
    <source>
        <dbReference type="SAM" id="MobiDB-lite"/>
    </source>
</evidence>
<gene>
    <name evidence="10" type="ORF">SK128_017905</name>
</gene>
<dbReference type="Gene3D" id="3.30.160.60">
    <property type="entry name" value="Classic Zinc Finger"/>
    <property type="match status" value="3"/>
</dbReference>
<dbReference type="EMBL" id="JAXCGZ010008023">
    <property type="protein sequence ID" value="KAK7078086.1"/>
    <property type="molecule type" value="Genomic_DNA"/>
</dbReference>
<dbReference type="PROSITE" id="PS50157">
    <property type="entry name" value="ZINC_FINGER_C2H2_2"/>
    <property type="match status" value="6"/>
</dbReference>
<dbReference type="PANTHER" id="PTHR16515">
    <property type="entry name" value="PR DOMAIN ZINC FINGER PROTEIN"/>
    <property type="match status" value="1"/>
</dbReference>
<dbReference type="InterPro" id="IPR013087">
    <property type="entry name" value="Znf_C2H2_type"/>
</dbReference>
<feature type="domain" description="C2H2-type" evidence="9">
    <location>
        <begin position="648"/>
        <end position="676"/>
    </location>
</feature>
<feature type="domain" description="C2H2-type" evidence="9">
    <location>
        <begin position="535"/>
        <end position="562"/>
    </location>
</feature>
<evidence type="ECO:0000256" key="3">
    <source>
        <dbReference type="ARBA" id="ARBA00022737"/>
    </source>
</evidence>
<organism evidence="10 11">
    <name type="scientific">Halocaridina rubra</name>
    <name type="common">Hawaiian red shrimp</name>
    <dbReference type="NCBI Taxonomy" id="373956"/>
    <lineage>
        <taxon>Eukaryota</taxon>
        <taxon>Metazoa</taxon>
        <taxon>Ecdysozoa</taxon>
        <taxon>Arthropoda</taxon>
        <taxon>Crustacea</taxon>
        <taxon>Multicrustacea</taxon>
        <taxon>Malacostraca</taxon>
        <taxon>Eumalacostraca</taxon>
        <taxon>Eucarida</taxon>
        <taxon>Decapoda</taxon>
        <taxon>Pleocyemata</taxon>
        <taxon>Caridea</taxon>
        <taxon>Atyoidea</taxon>
        <taxon>Atyidae</taxon>
        <taxon>Halocaridina</taxon>
    </lineage>
</organism>
<reference evidence="10 11" key="1">
    <citation type="submission" date="2023-11" db="EMBL/GenBank/DDBJ databases">
        <title>Halocaridina rubra genome assembly.</title>
        <authorList>
            <person name="Smith C."/>
        </authorList>
    </citation>
    <scope>NUCLEOTIDE SEQUENCE [LARGE SCALE GENOMIC DNA]</scope>
    <source>
        <strain evidence="10">EP-1</strain>
        <tissue evidence="10">Whole</tissue>
    </source>
</reference>
<evidence type="ECO:0000313" key="11">
    <source>
        <dbReference type="Proteomes" id="UP001381693"/>
    </source>
</evidence>
<dbReference type="AlphaFoldDB" id="A0AAN8X891"/>
<evidence type="ECO:0000313" key="10">
    <source>
        <dbReference type="EMBL" id="KAK7078086.1"/>
    </source>
</evidence>
<dbReference type="InterPro" id="IPR050331">
    <property type="entry name" value="Zinc_finger"/>
</dbReference>
<keyword evidence="6" id="KW-0539">Nucleus</keyword>
<keyword evidence="3" id="KW-0677">Repeat</keyword>
<name>A0AAN8X891_HALRR</name>
<dbReference type="InterPro" id="IPR036236">
    <property type="entry name" value="Znf_C2H2_sf"/>
</dbReference>
<feature type="compositionally biased region" description="Polar residues" evidence="8">
    <location>
        <begin position="839"/>
        <end position="874"/>
    </location>
</feature>
<comment type="caution">
    <text evidence="10">The sequence shown here is derived from an EMBL/GenBank/DDBJ whole genome shotgun (WGS) entry which is preliminary data.</text>
</comment>
<keyword evidence="5" id="KW-0862">Zinc</keyword>
<dbReference type="GO" id="GO:0010468">
    <property type="term" value="P:regulation of gene expression"/>
    <property type="evidence" value="ECO:0007669"/>
    <property type="project" value="TreeGrafter"/>
</dbReference>
<evidence type="ECO:0000256" key="2">
    <source>
        <dbReference type="ARBA" id="ARBA00022723"/>
    </source>
</evidence>
<keyword evidence="2" id="KW-0479">Metal-binding</keyword>
<dbReference type="SMART" id="SM00355">
    <property type="entry name" value="ZnF_C2H2"/>
    <property type="match status" value="7"/>
</dbReference>
<evidence type="ECO:0000256" key="7">
    <source>
        <dbReference type="PROSITE-ProRule" id="PRU00042"/>
    </source>
</evidence>
<dbReference type="CDD" id="cd15489">
    <property type="entry name" value="PHD_SF"/>
    <property type="match status" value="1"/>
</dbReference>
<feature type="domain" description="C2H2-type" evidence="9">
    <location>
        <begin position="592"/>
        <end position="619"/>
    </location>
</feature>
<evidence type="ECO:0000256" key="1">
    <source>
        <dbReference type="ARBA" id="ARBA00004123"/>
    </source>
</evidence>
<accession>A0AAN8X891</accession>
<evidence type="ECO:0000256" key="5">
    <source>
        <dbReference type="ARBA" id="ARBA00022833"/>
    </source>
</evidence>
<sequence length="960" mass="104736">VKMYQESSNVEDAEYHHIMYNYETLKLSHEPTVQLKISNVEHDGALSETDGLTTVTLTTGDTLVPSCGNASMPETSVLTSTSLTEGVRLSTSSMATTSPLSGTSNSHGLPLNTVSLSAADIPSSASLPIKHFNGSSVPDTLTVTTVREPVEISGIVQTTGDEVLNGNIVSSPSIDAVVSSMVASSGCPSGVSNGRKLQQQGAGIAKLLGDDAFSLDMVHIIAEQAVENASQQDQGFHVLTRQGMVVHSKLTDGDIVSGNNLNQYRQVEVVNLRPNLRSDTEGATLCSVVWTCAYCSMAFPSSEAVGQHQEKECTKNQNITIATTASQGAVEALISPLKQTENKDPTYEMKIEKKLMLERGQSKTPNVKASDIKDADCESVWGCAICGKEFCESDGLGAHFLSHSVHELAPALLKLTEPWKKVKIMEKNIPIVASSPIKADPENNDTETLLDNKNITVPGISEYIETEEIPEDTPPITPPQERTLARVRKKTVPRASPDVKKEKKKSTKKLCKETKSLKQGKTKGRTVGPGSRDPHTCEICSKVLSCRGNLAKHLVLHEMNKPFQCKDCGVGFNAKRDRDNHYLQHHTSQRPNICEVCGKGYVGRHYLIEHMVFHSQEKRHSCEICGKQFRTAKCVLRHKKRHKKEKDYTCALCLKSFTVKVDLAGHNKRVHFKNKKSANNKQRSESFEKATQSLQSLQHKQQSEDNQSLKPKDITEFLLPGETALPAQLLPGDLESTNLSASVSTNEGIFITSDPLGSILPLSGTSGNPYTTSVERLGDHATYVMINSNDEVGAQSVPTAHGINIMYTATPSASQQVSELDRSHQEISQNQHILMESPMGNSNTGHMTQSTLRQHMESQTELQHAVQETQTLTSAEPGLDESRQDELPVSASSAESESNMTNVSHDQSVVHASHDQGNGFHLELLSQTIQLELQRTQTSADIKTCGSPKAIADMKDLNRV</sequence>
<keyword evidence="4 7" id="KW-0863">Zinc-finger</keyword>
<feature type="domain" description="C2H2-type" evidence="9">
    <location>
        <begin position="381"/>
        <end position="408"/>
    </location>
</feature>
<evidence type="ECO:0000256" key="4">
    <source>
        <dbReference type="ARBA" id="ARBA00022771"/>
    </source>
</evidence>
<dbReference type="GO" id="GO:0008270">
    <property type="term" value="F:zinc ion binding"/>
    <property type="evidence" value="ECO:0007669"/>
    <property type="project" value="UniProtKB-KW"/>
</dbReference>
<dbReference type="PROSITE" id="PS00028">
    <property type="entry name" value="ZINC_FINGER_C2H2_1"/>
    <property type="match status" value="6"/>
</dbReference>
<feature type="region of interest" description="Disordered" evidence="8">
    <location>
        <begin position="673"/>
        <end position="710"/>
    </location>
</feature>
<dbReference type="GO" id="GO:0005634">
    <property type="term" value="C:nucleus"/>
    <property type="evidence" value="ECO:0007669"/>
    <property type="project" value="UniProtKB-SubCell"/>
</dbReference>
<feature type="domain" description="C2H2-type" evidence="9">
    <location>
        <begin position="620"/>
        <end position="647"/>
    </location>
</feature>
<feature type="domain" description="C2H2-type" evidence="9">
    <location>
        <begin position="563"/>
        <end position="591"/>
    </location>
</feature>
<evidence type="ECO:0000256" key="6">
    <source>
        <dbReference type="ARBA" id="ARBA00023242"/>
    </source>
</evidence>
<keyword evidence="11" id="KW-1185">Reference proteome</keyword>
<feature type="region of interest" description="Disordered" evidence="8">
    <location>
        <begin position="470"/>
        <end position="509"/>
    </location>
</feature>
<comment type="subcellular location">
    <subcellularLocation>
        <location evidence="1">Nucleus</location>
    </subcellularLocation>
</comment>
<proteinExistence type="predicted"/>